<sequence length="114" mass="12299">MTQLSNSSRIIFSSAIIANHQEAVVRLMSDRERLTTLQRMCARHALLADEARSQLKHGLEGTLLRTAAEVLTSSKEISAAACAPAFIQRLEQAIERVELGLDATGSSLGQAASH</sequence>
<evidence type="ECO:0000313" key="2">
    <source>
        <dbReference type="Proteomes" id="UP000386575"/>
    </source>
</evidence>
<gene>
    <name evidence="1" type="ORF">F4V91_25755</name>
</gene>
<evidence type="ECO:0000313" key="1">
    <source>
        <dbReference type="EMBL" id="KAB1083046.1"/>
    </source>
</evidence>
<dbReference type="AlphaFoldDB" id="A0A6A1TJI0"/>
<reference evidence="1 2" key="1">
    <citation type="submission" date="2019-09" db="EMBL/GenBank/DDBJ databases">
        <title>Genome sequencing of Ng87 strain.</title>
        <authorList>
            <person name="Karasev E.S."/>
            <person name="Andronov E."/>
        </authorList>
    </citation>
    <scope>NUCLEOTIDE SEQUENCE [LARGE SCALE GENOMIC DNA]</scope>
    <source>
        <strain evidence="1 2">Ng87</strain>
    </source>
</reference>
<dbReference type="RefSeq" id="WP_151046443.1">
    <property type="nucleotide sequence ID" value="NZ_VZUL01000003.1"/>
</dbReference>
<dbReference type="EMBL" id="VZUL01000003">
    <property type="protein sequence ID" value="KAB1083046.1"/>
    <property type="molecule type" value="Genomic_DNA"/>
</dbReference>
<dbReference type="Proteomes" id="UP000386575">
    <property type="component" value="Unassembled WGS sequence"/>
</dbReference>
<comment type="caution">
    <text evidence="1">The sequence shown here is derived from an EMBL/GenBank/DDBJ whole genome shotgun (WGS) entry which is preliminary data.</text>
</comment>
<name>A0A6A1TJI0_NEOGA</name>
<protein>
    <submittedName>
        <fullName evidence="1">Uncharacterized protein</fullName>
    </submittedName>
</protein>
<proteinExistence type="predicted"/>
<organism evidence="1 2">
    <name type="scientific">Neorhizobium galegae</name>
    <name type="common">Rhizobium galegae</name>
    <dbReference type="NCBI Taxonomy" id="399"/>
    <lineage>
        <taxon>Bacteria</taxon>
        <taxon>Pseudomonadati</taxon>
        <taxon>Pseudomonadota</taxon>
        <taxon>Alphaproteobacteria</taxon>
        <taxon>Hyphomicrobiales</taxon>
        <taxon>Rhizobiaceae</taxon>
        <taxon>Rhizobium/Agrobacterium group</taxon>
        <taxon>Neorhizobium</taxon>
    </lineage>
</organism>
<accession>A0A6A1TJI0</accession>